<dbReference type="EnsemblPlants" id="Pp3c1_29260V3.2">
    <property type="protein sequence ID" value="Pp3c1_29260V3.2"/>
    <property type="gene ID" value="Pp3c1_29260"/>
</dbReference>
<dbReference type="EnsemblPlants" id="Pp3c1_29260V3.1">
    <property type="protein sequence ID" value="Pp3c1_29260V3.1"/>
    <property type="gene ID" value="Pp3c1_29260"/>
</dbReference>
<evidence type="ECO:0000313" key="2">
    <source>
        <dbReference type="EnsemblPlants" id="Pp3c1_29260V3.1"/>
    </source>
</evidence>
<dbReference type="EMBL" id="ABEU02000001">
    <property type="protein sequence ID" value="PNR62913.1"/>
    <property type="molecule type" value="Genomic_DNA"/>
</dbReference>
<protein>
    <submittedName>
        <fullName evidence="1 2">Uncharacterized protein</fullName>
    </submittedName>
</protein>
<name>A0A2K1LA61_PHYPA</name>
<dbReference type="PANTHER" id="PTHR33984:SF2">
    <property type="entry name" value="OS02G0717600 PROTEIN"/>
    <property type="match status" value="1"/>
</dbReference>
<organism evidence="1">
    <name type="scientific">Physcomitrium patens</name>
    <name type="common">Spreading-leaved earth moss</name>
    <name type="synonym">Physcomitrella patens</name>
    <dbReference type="NCBI Taxonomy" id="3218"/>
    <lineage>
        <taxon>Eukaryota</taxon>
        <taxon>Viridiplantae</taxon>
        <taxon>Streptophyta</taxon>
        <taxon>Embryophyta</taxon>
        <taxon>Bryophyta</taxon>
        <taxon>Bryophytina</taxon>
        <taxon>Bryopsida</taxon>
        <taxon>Funariidae</taxon>
        <taxon>Funariales</taxon>
        <taxon>Funariaceae</taxon>
        <taxon>Physcomitrium</taxon>
    </lineage>
</organism>
<dbReference type="OMA" id="WVDNQPA"/>
<reference evidence="2" key="3">
    <citation type="submission" date="2020-12" db="UniProtKB">
        <authorList>
            <consortium name="EnsemblPlants"/>
        </authorList>
    </citation>
    <scope>IDENTIFICATION</scope>
</reference>
<evidence type="ECO:0000313" key="3">
    <source>
        <dbReference type="Proteomes" id="UP000006727"/>
    </source>
</evidence>
<gene>
    <name evidence="2" type="primary">LOC112280145</name>
    <name evidence="1" type="ORF">PHYPA_001338</name>
</gene>
<dbReference type="Gramene" id="Pp3c1_29260V3.1">
    <property type="protein sequence ID" value="Pp3c1_29260V3.1"/>
    <property type="gene ID" value="Pp3c1_29260"/>
</dbReference>
<dbReference type="PaxDb" id="3218-PP1S21_405V6.1"/>
<dbReference type="KEGG" id="ppp:112280145"/>
<dbReference type="AlphaFoldDB" id="A0A2K1LA61"/>
<dbReference type="Gramene" id="Pp3c1_29260V3.2">
    <property type="protein sequence ID" value="Pp3c1_29260V3.2"/>
    <property type="gene ID" value="Pp3c1_29260"/>
</dbReference>
<sequence length="479" mass="52272">MAGVGNNPVVAIKLSGSTQTESWSEGKLLGGDVVLQVSSDSGVMIVAPFPGGKSGLLRELKRLHNTSGGVRVKVKRGSSILEVPARVAVDESSLLKKTYVLTCANDIGYVATLVDAMEQDCLILQDKSRQIMEASRMVKDFSKKDDLLPKLSSVKLKDSYVAYPWEQKMMTFLPVSGSAMVFSLLLMPPALSPKARDVAGIEHTTARSIAWLLAAQASGVPITFVNIQSEPLFMQFADYQVPGYRQDPAIIGNTGCYRIQDREAMDVDVLRAVRLWYSPAAAELAIDLKPEENESRLGVGISCTEEGFCYVSSVDPSTVAERAGLQTVYQAACAAGKLLVISRLGLEKLTPWLVSSSGSIRCYDTVSLSNKLSLYRQAGQSIRLHVMVWEGALTSNLDNPVEDATNRQRRISPGIYAGGSAYRSSGDHIPYYSKPQEKYYMSKDSQSLHELQDFDVINDGHAGPSLAMSDLQMPYKYVN</sequence>
<dbReference type="PANTHER" id="PTHR33984">
    <property type="entry name" value="OS02G0717600 PROTEIN"/>
    <property type="match status" value="1"/>
</dbReference>
<reference evidence="1 3" key="2">
    <citation type="journal article" date="2018" name="Plant J.">
        <title>The Physcomitrella patens chromosome-scale assembly reveals moss genome structure and evolution.</title>
        <authorList>
            <person name="Lang D."/>
            <person name="Ullrich K.K."/>
            <person name="Murat F."/>
            <person name="Fuchs J."/>
            <person name="Jenkins J."/>
            <person name="Haas F.B."/>
            <person name="Piednoel M."/>
            <person name="Gundlach H."/>
            <person name="Van Bel M."/>
            <person name="Meyberg R."/>
            <person name="Vives C."/>
            <person name="Morata J."/>
            <person name="Symeonidi A."/>
            <person name="Hiss M."/>
            <person name="Muchero W."/>
            <person name="Kamisugi Y."/>
            <person name="Saleh O."/>
            <person name="Blanc G."/>
            <person name="Decker E.L."/>
            <person name="van Gessel N."/>
            <person name="Grimwood J."/>
            <person name="Hayes R.D."/>
            <person name="Graham S.W."/>
            <person name="Gunter L.E."/>
            <person name="McDaniel S.F."/>
            <person name="Hoernstein S.N.W."/>
            <person name="Larsson A."/>
            <person name="Li F.W."/>
            <person name="Perroud P.F."/>
            <person name="Phillips J."/>
            <person name="Ranjan P."/>
            <person name="Rokshar D.S."/>
            <person name="Rothfels C.J."/>
            <person name="Schneider L."/>
            <person name="Shu S."/>
            <person name="Stevenson D.W."/>
            <person name="Thummler F."/>
            <person name="Tillich M."/>
            <person name="Villarreal Aguilar J.C."/>
            <person name="Widiez T."/>
            <person name="Wong G.K."/>
            <person name="Wymore A."/>
            <person name="Zhang Y."/>
            <person name="Zimmer A.D."/>
            <person name="Quatrano R.S."/>
            <person name="Mayer K.F.X."/>
            <person name="Goodstein D."/>
            <person name="Casacuberta J.M."/>
            <person name="Vandepoele K."/>
            <person name="Reski R."/>
            <person name="Cuming A.C."/>
            <person name="Tuskan G.A."/>
            <person name="Maumus F."/>
            <person name="Salse J."/>
            <person name="Schmutz J."/>
            <person name="Rensing S.A."/>
        </authorList>
    </citation>
    <scope>NUCLEOTIDE SEQUENCE [LARGE SCALE GENOMIC DNA]</scope>
    <source>
        <strain evidence="2 3">cv. Gransden 2004</strain>
    </source>
</reference>
<keyword evidence="3" id="KW-1185">Reference proteome</keyword>
<dbReference type="STRING" id="3218.A0A2K1LA61"/>
<dbReference type="Proteomes" id="UP000006727">
    <property type="component" value="Chromosome 1"/>
</dbReference>
<reference evidence="1 3" key="1">
    <citation type="journal article" date="2008" name="Science">
        <title>The Physcomitrella genome reveals evolutionary insights into the conquest of land by plants.</title>
        <authorList>
            <person name="Rensing S."/>
            <person name="Lang D."/>
            <person name="Zimmer A."/>
            <person name="Terry A."/>
            <person name="Salamov A."/>
            <person name="Shapiro H."/>
            <person name="Nishiyama T."/>
            <person name="Perroud P.-F."/>
            <person name="Lindquist E."/>
            <person name="Kamisugi Y."/>
            <person name="Tanahashi T."/>
            <person name="Sakakibara K."/>
            <person name="Fujita T."/>
            <person name="Oishi K."/>
            <person name="Shin-I T."/>
            <person name="Kuroki Y."/>
            <person name="Toyoda A."/>
            <person name="Suzuki Y."/>
            <person name="Hashimoto A."/>
            <person name="Yamaguchi K."/>
            <person name="Sugano A."/>
            <person name="Kohara Y."/>
            <person name="Fujiyama A."/>
            <person name="Anterola A."/>
            <person name="Aoki S."/>
            <person name="Ashton N."/>
            <person name="Barbazuk W.B."/>
            <person name="Barker E."/>
            <person name="Bennetzen J."/>
            <person name="Bezanilla M."/>
            <person name="Blankenship R."/>
            <person name="Cho S.H."/>
            <person name="Dutcher S."/>
            <person name="Estelle M."/>
            <person name="Fawcett J.A."/>
            <person name="Gundlach H."/>
            <person name="Hanada K."/>
            <person name="Heyl A."/>
            <person name="Hicks K.A."/>
            <person name="Hugh J."/>
            <person name="Lohr M."/>
            <person name="Mayer K."/>
            <person name="Melkozernov A."/>
            <person name="Murata T."/>
            <person name="Nelson D."/>
            <person name="Pils B."/>
            <person name="Prigge M."/>
            <person name="Reiss B."/>
            <person name="Renner T."/>
            <person name="Rombauts S."/>
            <person name="Rushton P."/>
            <person name="Sanderfoot A."/>
            <person name="Schween G."/>
            <person name="Shiu S.-H."/>
            <person name="Stueber K."/>
            <person name="Theodoulou F.L."/>
            <person name="Tu H."/>
            <person name="Van de Peer Y."/>
            <person name="Verrier P.J."/>
            <person name="Waters E."/>
            <person name="Wood A."/>
            <person name="Yang L."/>
            <person name="Cove D."/>
            <person name="Cuming A."/>
            <person name="Hasebe M."/>
            <person name="Lucas S."/>
            <person name="Mishler D.B."/>
            <person name="Reski R."/>
            <person name="Grigoriev I."/>
            <person name="Quatrano R.S."/>
            <person name="Boore J.L."/>
        </authorList>
    </citation>
    <scope>NUCLEOTIDE SEQUENCE [LARGE SCALE GENOMIC DNA]</scope>
    <source>
        <strain evidence="2 3">cv. Gransden 2004</strain>
    </source>
</reference>
<dbReference type="RefSeq" id="XP_024371031.1">
    <property type="nucleotide sequence ID" value="XM_024515263.2"/>
</dbReference>
<dbReference type="OrthoDB" id="59661at2759"/>
<dbReference type="FunCoup" id="A0A2K1LA61">
    <property type="interactions" value="721"/>
</dbReference>
<dbReference type="GeneID" id="112280145"/>
<evidence type="ECO:0000313" key="1">
    <source>
        <dbReference type="EMBL" id="PNR62913.1"/>
    </source>
</evidence>
<accession>A0A2K1LA61</accession>
<proteinExistence type="predicted"/>